<dbReference type="Proteomes" id="UP000529946">
    <property type="component" value="Unassembled WGS sequence"/>
</dbReference>
<dbReference type="Pfam" id="PF00593">
    <property type="entry name" value="TonB_dep_Rec_b-barrel"/>
    <property type="match status" value="1"/>
</dbReference>
<dbReference type="SUPFAM" id="SSF56935">
    <property type="entry name" value="Porins"/>
    <property type="match status" value="1"/>
</dbReference>
<comment type="similarity">
    <text evidence="8 9">Belongs to the TonB-dependent receptor family.</text>
</comment>
<dbReference type="InterPro" id="IPR036942">
    <property type="entry name" value="Beta-barrel_TonB_sf"/>
</dbReference>
<evidence type="ECO:0000256" key="5">
    <source>
        <dbReference type="ARBA" id="ARBA00023077"/>
    </source>
</evidence>
<evidence type="ECO:0000256" key="6">
    <source>
        <dbReference type="ARBA" id="ARBA00023136"/>
    </source>
</evidence>
<dbReference type="InterPro" id="IPR037066">
    <property type="entry name" value="Plug_dom_sf"/>
</dbReference>
<accession>A0A7W6NRA7</accession>
<keyword evidence="3 8" id="KW-1134">Transmembrane beta strand</keyword>
<comment type="caution">
    <text evidence="12">The sequence shown here is derived from an EMBL/GenBank/DDBJ whole genome shotgun (WGS) entry which is preliminary data.</text>
</comment>
<comment type="subcellular location">
    <subcellularLocation>
        <location evidence="1 8">Cell outer membrane</location>
        <topology evidence="1 8">Multi-pass membrane protein</topology>
    </subcellularLocation>
</comment>
<feature type="domain" description="TonB-dependent receptor plug" evidence="11">
    <location>
        <begin position="14"/>
        <end position="128"/>
    </location>
</feature>
<gene>
    <name evidence="12" type="ORF">GGR12_002863</name>
</gene>
<protein>
    <submittedName>
        <fullName evidence="12">Outer membrane receptor protein involved in Fe transport</fullName>
    </submittedName>
</protein>
<keyword evidence="4 8" id="KW-0812">Transmembrane</keyword>
<dbReference type="InterPro" id="IPR039426">
    <property type="entry name" value="TonB-dep_rcpt-like"/>
</dbReference>
<dbReference type="InterPro" id="IPR012910">
    <property type="entry name" value="Plug_dom"/>
</dbReference>
<sequence length="968" mass="105526">MVTGTRIRVPDYEGSAPVSSVSSEALLSAGVTNVTDFLTDQPALVSSTTLQDNANAGDRGSVGLNLLNLRNLGTQRTLTLVNGRRHVAAQPGSQAVDVNTIPVGLIERVDILTGGTSAIYGADGVSGVVNFILRDDFDGWDVRAQSGWSDGGGGDNTFFSVLYGKNILDGTVNFTIAGEYSKTDALEREDRDFSAIATAETLTGNPNFGQPGEYEQAFFRNARYIDTSPGGSIYADLIFGTLFGEPSGTLSGVDFNGDGTPFVDGVHSQDFVMIGGDGSQLAAFQTDLIPALERASLNATFNAELNSKMTFFGEFKYVNTQTEFLSQPSFDYSIFVPIDNPFIPQNVVDVAEGPGGIATALGGVLVARDNFDLGFITRDVNRDTFRGVLGLRGDLTDTLQYEVSLNYGRTDETNTEGNNRINERFFAAVDSVDEGEFLTGVANGNIVCRSNLDPDAIPQGNFPGFGSDPFDQDTWGTTFTPGPNSGCVPMNIFGEGSPSQASLDWVLTDSTTRNTVEQFVFNAFISGDSGAWFELPGGPVSFALGVEYREESANSMPSFIEIQGANAGADISWLGEALPLKGDFHVKEIFGEVLIPILKDMAWAQNLTVNAAYRYSDYSTAGGTDAWNVGVRWDINDSFGLRGAVARAVRAPNISELFLPVSQTFAVLDDPCDADNFQAGDNPATREANCRALLGLGPTDPYDFENTTSSSVEGLIGGNPNLETEKADTFTVGFVFRPSFLDGFSMTLDYYDIELEDAIQFFTAQSIVDKCYDLPQPNQFCDLISRDPNTQFINGFEQFGVNVASYTTSGYDMTIRYFLDPADWGMQRDIGTFGFSLSANKLEDLTFTEDPSDPLSVDETVGEAFVPEWQATLDIVWEYKDWMVNYGYNWFDETRRFEGRPADYIDPKYVNYSARSTHDMQVRYTYDERIAVYGGINNIGDQQPDRGLTDYPVGPLGRFFYLGMNLTL</sequence>
<dbReference type="Gene3D" id="2.40.170.20">
    <property type="entry name" value="TonB-dependent receptor, beta-barrel domain"/>
    <property type="match status" value="1"/>
</dbReference>
<evidence type="ECO:0000256" key="8">
    <source>
        <dbReference type="PROSITE-ProRule" id="PRU01360"/>
    </source>
</evidence>
<evidence type="ECO:0000313" key="12">
    <source>
        <dbReference type="EMBL" id="MBB4083975.1"/>
    </source>
</evidence>
<evidence type="ECO:0000259" key="10">
    <source>
        <dbReference type="Pfam" id="PF00593"/>
    </source>
</evidence>
<dbReference type="RefSeq" id="WP_183205111.1">
    <property type="nucleotide sequence ID" value="NZ_JACIDM010000003.1"/>
</dbReference>
<dbReference type="Gene3D" id="2.170.130.10">
    <property type="entry name" value="TonB-dependent receptor, plug domain"/>
    <property type="match status" value="1"/>
</dbReference>
<evidence type="ECO:0000256" key="2">
    <source>
        <dbReference type="ARBA" id="ARBA00022448"/>
    </source>
</evidence>
<proteinExistence type="inferred from homology"/>
<reference evidence="12 13" key="1">
    <citation type="submission" date="2020-08" db="EMBL/GenBank/DDBJ databases">
        <title>Genomic Encyclopedia of Type Strains, Phase IV (KMG-IV): sequencing the most valuable type-strain genomes for metagenomic binning, comparative biology and taxonomic classification.</title>
        <authorList>
            <person name="Goeker M."/>
        </authorList>
    </citation>
    <scope>NUCLEOTIDE SEQUENCE [LARGE SCALE GENOMIC DNA]</scope>
    <source>
        <strain evidence="12 13">DSM 23960</strain>
    </source>
</reference>
<feature type="domain" description="TonB-dependent receptor-like beta-barrel" evidence="10">
    <location>
        <begin position="381"/>
        <end position="939"/>
    </location>
</feature>
<name>A0A7W6NRA7_9CAUL</name>
<dbReference type="InterPro" id="IPR000531">
    <property type="entry name" value="Beta-barrel_TonB"/>
</dbReference>
<dbReference type="Pfam" id="PF07715">
    <property type="entry name" value="Plug"/>
    <property type="match status" value="1"/>
</dbReference>
<evidence type="ECO:0000256" key="3">
    <source>
        <dbReference type="ARBA" id="ARBA00022452"/>
    </source>
</evidence>
<dbReference type="PROSITE" id="PS52016">
    <property type="entry name" value="TONB_DEPENDENT_REC_3"/>
    <property type="match status" value="1"/>
</dbReference>
<evidence type="ECO:0000256" key="9">
    <source>
        <dbReference type="RuleBase" id="RU003357"/>
    </source>
</evidence>
<dbReference type="PANTHER" id="PTHR47234">
    <property type="match status" value="1"/>
</dbReference>
<keyword evidence="12" id="KW-0675">Receptor</keyword>
<dbReference type="GO" id="GO:0009279">
    <property type="term" value="C:cell outer membrane"/>
    <property type="evidence" value="ECO:0007669"/>
    <property type="project" value="UniProtKB-SubCell"/>
</dbReference>
<organism evidence="12 13">
    <name type="scientific">Brevundimonas lenta</name>
    <dbReference type="NCBI Taxonomy" id="424796"/>
    <lineage>
        <taxon>Bacteria</taxon>
        <taxon>Pseudomonadati</taxon>
        <taxon>Pseudomonadota</taxon>
        <taxon>Alphaproteobacteria</taxon>
        <taxon>Caulobacterales</taxon>
        <taxon>Caulobacteraceae</taxon>
        <taxon>Brevundimonas</taxon>
    </lineage>
</organism>
<keyword evidence="7 8" id="KW-0998">Cell outer membrane</keyword>
<evidence type="ECO:0000259" key="11">
    <source>
        <dbReference type="Pfam" id="PF07715"/>
    </source>
</evidence>
<dbReference type="PANTHER" id="PTHR47234:SF2">
    <property type="entry name" value="TONB-DEPENDENT RECEPTOR"/>
    <property type="match status" value="1"/>
</dbReference>
<evidence type="ECO:0000256" key="1">
    <source>
        <dbReference type="ARBA" id="ARBA00004571"/>
    </source>
</evidence>
<keyword evidence="13" id="KW-1185">Reference proteome</keyword>
<evidence type="ECO:0000256" key="7">
    <source>
        <dbReference type="ARBA" id="ARBA00023237"/>
    </source>
</evidence>
<evidence type="ECO:0000313" key="13">
    <source>
        <dbReference type="Proteomes" id="UP000529946"/>
    </source>
</evidence>
<keyword evidence="6 8" id="KW-0472">Membrane</keyword>
<dbReference type="AlphaFoldDB" id="A0A7W6NRA7"/>
<evidence type="ECO:0000256" key="4">
    <source>
        <dbReference type="ARBA" id="ARBA00022692"/>
    </source>
</evidence>
<keyword evidence="5 9" id="KW-0798">TonB box</keyword>
<keyword evidence="2 8" id="KW-0813">Transport</keyword>
<dbReference type="EMBL" id="JACIDM010000003">
    <property type="protein sequence ID" value="MBB4083975.1"/>
    <property type="molecule type" value="Genomic_DNA"/>
</dbReference>